<accession>A0A6G1HYJ3</accession>
<name>A0A6G1HYJ3_9PEZI</name>
<gene>
    <name evidence="1" type="ORF">EJ06DRAFT_530064</name>
</gene>
<evidence type="ECO:0008006" key="3">
    <source>
        <dbReference type="Google" id="ProtNLM"/>
    </source>
</evidence>
<dbReference type="EMBL" id="ML996694">
    <property type="protein sequence ID" value="KAF2400981.1"/>
    <property type="molecule type" value="Genomic_DNA"/>
</dbReference>
<keyword evidence="2" id="KW-1185">Reference proteome</keyword>
<evidence type="ECO:0000313" key="2">
    <source>
        <dbReference type="Proteomes" id="UP000799640"/>
    </source>
</evidence>
<evidence type="ECO:0000313" key="1">
    <source>
        <dbReference type="EMBL" id="KAF2400981.1"/>
    </source>
</evidence>
<proteinExistence type="predicted"/>
<dbReference type="Proteomes" id="UP000799640">
    <property type="component" value="Unassembled WGS sequence"/>
</dbReference>
<dbReference type="AlphaFoldDB" id="A0A6G1HYJ3"/>
<organism evidence="1 2">
    <name type="scientific">Trichodelitschia bisporula</name>
    <dbReference type="NCBI Taxonomy" id="703511"/>
    <lineage>
        <taxon>Eukaryota</taxon>
        <taxon>Fungi</taxon>
        <taxon>Dikarya</taxon>
        <taxon>Ascomycota</taxon>
        <taxon>Pezizomycotina</taxon>
        <taxon>Dothideomycetes</taxon>
        <taxon>Dothideomycetes incertae sedis</taxon>
        <taxon>Phaeotrichales</taxon>
        <taxon>Phaeotrichaceae</taxon>
        <taxon>Trichodelitschia</taxon>
    </lineage>
</organism>
<reference evidence="1" key="1">
    <citation type="journal article" date="2020" name="Stud. Mycol.">
        <title>101 Dothideomycetes genomes: a test case for predicting lifestyles and emergence of pathogens.</title>
        <authorList>
            <person name="Haridas S."/>
            <person name="Albert R."/>
            <person name="Binder M."/>
            <person name="Bloem J."/>
            <person name="Labutti K."/>
            <person name="Salamov A."/>
            <person name="Andreopoulos B."/>
            <person name="Baker S."/>
            <person name="Barry K."/>
            <person name="Bills G."/>
            <person name="Bluhm B."/>
            <person name="Cannon C."/>
            <person name="Castanera R."/>
            <person name="Culley D."/>
            <person name="Daum C."/>
            <person name="Ezra D."/>
            <person name="Gonzalez J."/>
            <person name="Henrissat B."/>
            <person name="Kuo A."/>
            <person name="Liang C."/>
            <person name="Lipzen A."/>
            <person name="Lutzoni F."/>
            <person name="Magnuson J."/>
            <person name="Mondo S."/>
            <person name="Nolan M."/>
            <person name="Ohm R."/>
            <person name="Pangilinan J."/>
            <person name="Park H.-J."/>
            <person name="Ramirez L."/>
            <person name="Alfaro M."/>
            <person name="Sun H."/>
            <person name="Tritt A."/>
            <person name="Yoshinaga Y."/>
            <person name="Zwiers L.-H."/>
            <person name="Turgeon B."/>
            <person name="Goodwin S."/>
            <person name="Spatafora J."/>
            <person name="Crous P."/>
            <person name="Grigoriev I."/>
        </authorList>
    </citation>
    <scope>NUCLEOTIDE SEQUENCE</scope>
    <source>
        <strain evidence="1">CBS 262.69</strain>
    </source>
</reference>
<sequence>MAIPNRGSRYHLPPFRTDNGEGLESIDTYIPHALLCGKHLSPDEPIFLLTLSPSAHHSNPLLHRASFTHHSSSFLHRASFTTCCCLWKLFFGISEMSLIQSEVIFSYPSQCFPSLGQVYRFNEAVYRLRKAPKLWMATFTQALHKASFSLIAETPLKDNVSFPVALFFYVDDFFIMGCKENPPQSTPAPDVHIQDERVGTTHMVPRNPHFVGHIHENDCSLTTVVHHRDCGSLFCKSHSTHEL</sequence>
<protein>
    <recommendedName>
        <fullName evidence="3">Reverse transcriptase Ty1/copia-type domain-containing protein</fullName>
    </recommendedName>
</protein>